<evidence type="ECO:0000313" key="1">
    <source>
        <dbReference type="EMBL" id="THC79419.1"/>
    </source>
</evidence>
<reference evidence="1 2" key="1">
    <citation type="submission" date="2019-04" db="EMBL/GenBank/DDBJ databases">
        <title>Genome Announcement to Ensure Probiotic Safety of Lactobacillus rhamnosus UBLR-58.</title>
        <authorList>
            <person name="Sulthana A."/>
            <person name="Lakshmi S.G."/>
            <person name="Madempudi R.S."/>
        </authorList>
    </citation>
    <scope>NUCLEOTIDE SEQUENCE [LARGE SCALE GENOMIC DNA]</scope>
    <source>
        <strain evidence="1 2">UBLR-58</strain>
    </source>
</reference>
<evidence type="ECO:0008006" key="3">
    <source>
        <dbReference type="Google" id="ProtNLM"/>
    </source>
</evidence>
<protein>
    <recommendedName>
        <fullName evidence="3">Transposase</fullName>
    </recommendedName>
</protein>
<accession>A0AB74IAX5</accession>
<dbReference type="AlphaFoldDB" id="A0AB74IAX5"/>
<organism evidence="1 2">
    <name type="scientific">Lacticaseibacillus rhamnosus</name>
    <name type="common">Lactobacillus rhamnosus</name>
    <dbReference type="NCBI Taxonomy" id="47715"/>
    <lineage>
        <taxon>Bacteria</taxon>
        <taxon>Bacillati</taxon>
        <taxon>Bacillota</taxon>
        <taxon>Bacilli</taxon>
        <taxon>Lactobacillales</taxon>
        <taxon>Lactobacillaceae</taxon>
        <taxon>Lacticaseibacillus</taxon>
    </lineage>
</organism>
<dbReference type="EMBL" id="SSHM01000001">
    <property type="protein sequence ID" value="THC79419.1"/>
    <property type="molecule type" value="Genomic_DNA"/>
</dbReference>
<sequence length="60" mass="7077">MRRFCLRHFQDRATVGQSVNSQQVRLHWQTFSEMGTINALSSFKIQRLSAKTRRLKVNDP</sequence>
<name>A0AB74IAX5_LACRH</name>
<proteinExistence type="predicted"/>
<dbReference type="Proteomes" id="UP000307517">
    <property type="component" value="Unassembled WGS sequence"/>
</dbReference>
<evidence type="ECO:0000313" key="2">
    <source>
        <dbReference type="Proteomes" id="UP000307517"/>
    </source>
</evidence>
<comment type="caution">
    <text evidence="1">The sequence shown here is derived from an EMBL/GenBank/DDBJ whole genome shotgun (WGS) entry which is preliminary data.</text>
</comment>
<gene>
    <name evidence="1" type="ORF">E6L36_02745</name>
</gene>